<evidence type="ECO:0000313" key="6">
    <source>
        <dbReference type="Proteomes" id="UP000241587"/>
    </source>
</evidence>
<feature type="compositionally biased region" description="Low complexity" evidence="3">
    <location>
        <begin position="154"/>
        <end position="166"/>
    </location>
</feature>
<feature type="region of interest" description="Disordered" evidence="3">
    <location>
        <begin position="56"/>
        <end position="85"/>
    </location>
</feature>
<feature type="compositionally biased region" description="Basic and acidic residues" evidence="3">
    <location>
        <begin position="224"/>
        <end position="237"/>
    </location>
</feature>
<accession>A0A2T4GNS7</accession>
<dbReference type="PANTHER" id="PTHR46297:SF2">
    <property type="entry name" value="TUDOR DOMAIN-CONTAINING PROTEIN"/>
    <property type="match status" value="1"/>
</dbReference>
<dbReference type="InterPro" id="IPR002999">
    <property type="entry name" value="Tudor"/>
</dbReference>
<proteinExistence type="predicted"/>
<dbReference type="OrthoDB" id="79171at2759"/>
<dbReference type="EMBL" id="PVEM01000012">
    <property type="protein sequence ID" value="PTD05197.1"/>
    <property type="molecule type" value="Genomic_DNA"/>
</dbReference>
<evidence type="ECO:0000259" key="4">
    <source>
        <dbReference type="SMART" id="SM00333"/>
    </source>
</evidence>
<keyword evidence="2" id="KW-0539">Nucleus</keyword>
<dbReference type="SUPFAM" id="SSF63748">
    <property type="entry name" value="Tudor/PWWP/MBT"/>
    <property type="match status" value="1"/>
</dbReference>
<comment type="caution">
    <text evidence="5">The sequence shown here is derived from an EMBL/GenBank/DDBJ whole genome shotgun (WGS) entry which is preliminary data.</text>
</comment>
<evidence type="ECO:0000256" key="3">
    <source>
        <dbReference type="SAM" id="MobiDB-lite"/>
    </source>
</evidence>
<name>A0A2T4GNS7_FUSCU</name>
<feature type="region of interest" description="Disordered" evidence="3">
    <location>
        <begin position="139"/>
        <end position="267"/>
    </location>
</feature>
<sequence>MSSIAEIEVEKKAYQEQFEIVLGQLRDDPDNVELKALKDELNSFIDLLSEQIAELKPAQASKPVPKQPSPPPEPEKCSGRGKGTGCPANYQVNDTVLAKWVSGDKGFYQARITSITGSSTNPIYVVKFKTYDNTETLQARDIRPISNKRKADGTPTTSAPATPSAPGLVTSAGATVYPDAKKEADKDGDVKPPKPKKIKAKKELEKNKNKWQEFSAKSKGGKSTKKDSMFRTPDGVHGRVGFTGSGQAMRKDPTRSRHIYQVNDELD</sequence>
<feature type="domain" description="Tudor" evidence="4">
    <location>
        <begin position="88"/>
        <end position="150"/>
    </location>
</feature>
<dbReference type="GO" id="GO:0005634">
    <property type="term" value="C:nucleus"/>
    <property type="evidence" value="ECO:0007669"/>
    <property type="project" value="UniProtKB-SubCell"/>
</dbReference>
<protein>
    <recommendedName>
        <fullName evidence="4">Tudor domain-containing protein</fullName>
    </recommendedName>
</protein>
<keyword evidence="6" id="KW-1185">Reference proteome</keyword>
<dbReference type="SMART" id="SM00333">
    <property type="entry name" value="TUDOR"/>
    <property type="match status" value="1"/>
</dbReference>
<dbReference type="AlphaFoldDB" id="A0A2T4GNS7"/>
<reference evidence="5 6" key="1">
    <citation type="submission" date="2018-02" db="EMBL/GenBank/DDBJ databases">
        <title>Fusarium culmorum secondary metabolites in fungal-bacterial-plant interactions.</title>
        <authorList>
            <person name="Schmidt R."/>
        </authorList>
    </citation>
    <scope>NUCLEOTIDE SEQUENCE [LARGE SCALE GENOMIC DNA]</scope>
    <source>
        <strain evidence="5 6">PV</strain>
    </source>
</reference>
<dbReference type="Gene3D" id="2.30.30.140">
    <property type="match status" value="1"/>
</dbReference>
<dbReference type="OMA" id="CMAVWSQ"/>
<dbReference type="Proteomes" id="UP000241587">
    <property type="component" value="Unassembled WGS sequence"/>
</dbReference>
<evidence type="ECO:0000256" key="1">
    <source>
        <dbReference type="ARBA" id="ARBA00004123"/>
    </source>
</evidence>
<evidence type="ECO:0000313" key="5">
    <source>
        <dbReference type="EMBL" id="PTD05197.1"/>
    </source>
</evidence>
<comment type="subcellular location">
    <subcellularLocation>
        <location evidence="1">Nucleus</location>
    </subcellularLocation>
</comment>
<dbReference type="CDD" id="cd20446">
    <property type="entry name" value="Tudor_SpSPF30-like"/>
    <property type="match status" value="1"/>
</dbReference>
<organism evidence="5 6">
    <name type="scientific">Fusarium culmorum</name>
    <dbReference type="NCBI Taxonomy" id="5516"/>
    <lineage>
        <taxon>Eukaryota</taxon>
        <taxon>Fungi</taxon>
        <taxon>Dikarya</taxon>
        <taxon>Ascomycota</taxon>
        <taxon>Pezizomycotina</taxon>
        <taxon>Sordariomycetes</taxon>
        <taxon>Hypocreomycetidae</taxon>
        <taxon>Hypocreales</taxon>
        <taxon>Nectriaceae</taxon>
        <taxon>Fusarium</taxon>
    </lineage>
</organism>
<feature type="compositionally biased region" description="Basic and acidic residues" evidence="3">
    <location>
        <begin position="201"/>
        <end position="211"/>
    </location>
</feature>
<evidence type="ECO:0000256" key="2">
    <source>
        <dbReference type="ARBA" id="ARBA00023242"/>
    </source>
</evidence>
<feature type="compositionally biased region" description="Basic and acidic residues" evidence="3">
    <location>
        <begin position="179"/>
        <end position="192"/>
    </location>
</feature>
<dbReference type="PANTHER" id="PTHR46297">
    <property type="entry name" value="ZINC FINGER CCCH-TYPE WITH G PATCH DOMAIN-CONTAINING PROTEIN"/>
    <property type="match status" value="1"/>
</dbReference>
<gene>
    <name evidence="5" type="ORF">FCULG_00002072</name>
</gene>